<organism evidence="2 3">
    <name type="scientific">Splendidivirga corallicola</name>
    <dbReference type="NCBI Taxonomy" id="3051826"/>
    <lineage>
        <taxon>Bacteria</taxon>
        <taxon>Pseudomonadati</taxon>
        <taxon>Bacteroidota</taxon>
        <taxon>Cytophagia</taxon>
        <taxon>Cytophagales</taxon>
        <taxon>Splendidivirgaceae</taxon>
        <taxon>Splendidivirga</taxon>
    </lineage>
</organism>
<name>A0ABT8KX47_9BACT</name>
<sequence>MENLTIENTTKRSENLKQAWNGIKKAKPHIRIREAANALDCSEAELVATTVGETAIRLEGDWQKLMKRLPTLGYVMSLTRNESCVLEHKGEFEKVNTFGKEDHAMATVIGSIETRVFFKAWHVGFAIKQETPRGLMQSIQIFDQSGTAVTKIFLQPKSDQEAFDQLVLDFKSENQSQEQLVTFPESIFYRTIGQVDKEGLLSEWRTLKDTHDFFGMLRRYEVNRRDALELAKGEFTYQVAKASVQTILEQASGEKLPIMIFVGNKGNIQIHQSTVNKIKVMDHWLNVLDPEFNMHLREDHIDTAWVVEKPTEDGPVTSLELFDKDKNQIASFFGLRKPGQTELTTWRALLEKLPKL</sequence>
<dbReference type="Gene3D" id="3.40.1570.10">
    <property type="entry name" value="HemS/ChuS/ChuX like domains"/>
    <property type="match status" value="2"/>
</dbReference>
<dbReference type="Proteomes" id="UP001172082">
    <property type="component" value="Unassembled WGS sequence"/>
</dbReference>
<dbReference type="SUPFAM" id="SSF144064">
    <property type="entry name" value="Heme iron utilization protein-like"/>
    <property type="match status" value="1"/>
</dbReference>
<dbReference type="EMBL" id="JAUJEA010000018">
    <property type="protein sequence ID" value="MDN5205344.1"/>
    <property type="molecule type" value="Genomic_DNA"/>
</dbReference>
<proteinExistence type="predicted"/>
<dbReference type="RefSeq" id="WP_346755365.1">
    <property type="nucleotide sequence ID" value="NZ_JAUJEA010000018.1"/>
</dbReference>
<dbReference type="InterPro" id="IPR053733">
    <property type="entry name" value="Heme_Transport_Util_sf"/>
</dbReference>
<reference evidence="2" key="1">
    <citation type="submission" date="2023-06" db="EMBL/GenBank/DDBJ databases">
        <title>Genomic of Parafulvivirga corallium.</title>
        <authorList>
            <person name="Wang G."/>
        </authorList>
    </citation>
    <scope>NUCLEOTIDE SEQUENCE</scope>
    <source>
        <strain evidence="2">BMA10</strain>
    </source>
</reference>
<dbReference type="CDD" id="cd16831">
    <property type="entry name" value="HemS-like_C"/>
    <property type="match status" value="1"/>
</dbReference>
<evidence type="ECO:0000313" key="2">
    <source>
        <dbReference type="EMBL" id="MDN5205344.1"/>
    </source>
</evidence>
<feature type="domain" description="Haemin-degrading HemS/ChuX" evidence="1">
    <location>
        <begin position="41"/>
        <end position="169"/>
    </location>
</feature>
<gene>
    <name evidence="2" type="ORF">QQ008_28425</name>
</gene>
<comment type="caution">
    <text evidence="2">The sequence shown here is derived from an EMBL/GenBank/DDBJ whole genome shotgun (WGS) entry which is preliminary data.</text>
</comment>
<evidence type="ECO:0000259" key="1">
    <source>
        <dbReference type="Pfam" id="PF05171"/>
    </source>
</evidence>
<dbReference type="Pfam" id="PF05171">
    <property type="entry name" value="HemS"/>
    <property type="match status" value="2"/>
</dbReference>
<evidence type="ECO:0000313" key="3">
    <source>
        <dbReference type="Proteomes" id="UP001172082"/>
    </source>
</evidence>
<accession>A0ABT8KX47</accession>
<dbReference type="CDD" id="cd16830">
    <property type="entry name" value="HemS-like_N"/>
    <property type="match status" value="1"/>
</dbReference>
<protein>
    <submittedName>
        <fullName evidence="2">ChuX/HutX family heme-like substrate-binding protein</fullName>
    </submittedName>
</protein>
<keyword evidence="3" id="KW-1185">Reference proteome</keyword>
<dbReference type="InterPro" id="IPR007845">
    <property type="entry name" value="HemS/ChuX_dom"/>
</dbReference>
<feature type="domain" description="Haemin-degrading HemS/ChuX" evidence="1">
    <location>
        <begin position="222"/>
        <end position="353"/>
    </location>
</feature>